<keyword evidence="8 9" id="KW-0472">Membrane</keyword>
<keyword evidence="2 9" id="KW-0813">Transport</keyword>
<dbReference type="GO" id="GO:0065002">
    <property type="term" value="P:intracellular protein transmembrane transport"/>
    <property type="evidence" value="ECO:0007669"/>
    <property type="project" value="UniProtKB-UniRule"/>
</dbReference>
<evidence type="ECO:0000256" key="6">
    <source>
        <dbReference type="ARBA" id="ARBA00022989"/>
    </source>
</evidence>
<dbReference type="GO" id="GO:0005886">
    <property type="term" value="C:plasma membrane"/>
    <property type="evidence" value="ECO:0007669"/>
    <property type="project" value="UniProtKB-SubCell"/>
</dbReference>
<comment type="caution">
    <text evidence="13">The sequence shown here is derived from an EMBL/GenBank/DDBJ whole genome shotgun (WGS) entry which is preliminary data.</text>
</comment>
<evidence type="ECO:0000256" key="9">
    <source>
        <dbReference type="HAMAP-Rule" id="MF_01463"/>
    </source>
</evidence>
<sequence>MFKKRISALILLILAGSIAYFSYNRVDETSRFPYKLGLDLSGGTHLVYEADTSELPEAEIAGAMSSLSEVVERRVNLFGVSEPLVQVEEGGTVGKKEHRLIVELPGVTDIQEAVNLIGKTPTLEFRLVKAGADAMSEEQKKTATYDDIFAPAELTGRYLKHAQIEFNQTTFEPYVAIQFNDEGAKLFGKITKENVGKIVAIFLDGEPISTPVVQQEITSGNAQITGDFTVEEARTLVRDLNFGALPLPITLISTQTIGASLGKGALDASLYAGLWAFIIVGLFLILWYRIPGLISVIALVIYTAINLALFKLIPVTLTSAGIAGFVLSIGMAVDANILIFERMKEELKRGRELPEAIKEGFHRAWLSIRDSNSSSIITAVILYYFASTPVVKGFALVFLLGVLSSMFSAITASRTLLLAVGARGEGKISKFLFNSGFFN</sequence>
<dbReference type="AlphaFoldDB" id="A0A2M8LDC9"/>
<dbReference type="EMBL" id="PFEQ01000001">
    <property type="protein sequence ID" value="PJE74627.1"/>
    <property type="molecule type" value="Genomic_DNA"/>
</dbReference>
<dbReference type="Pfam" id="PF21760">
    <property type="entry name" value="SecD_1st"/>
    <property type="match status" value="1"/>
</dbReference>
<evidence type="ECO:0000256" key="2">
    <source>
        <dbReference type="ARBA" id="ARBA00022448"/>
    </source>
</evidence>
<feature type="transmembrane region" description="Helical" evidence="9">
    <location>
        <begin position="373"/>
        <end position="391"/>
    </location>
</feature>
<evidence type="ECO:0000259" key="10">
    <source>
        <dbReference type="Pfam" id="PF02355"/>
    </source>
</evidence>
<organism evidence="13 14">
    <name type="scientific">Candidatus Taylorbacteria bacterium CG10_big_fil_rev_8_21_14_0_10_41_48</name>
    <dbReference type="NCBI Taxonomy" id="1975024"/>
    <lineage>
        <taxon>Bacteria</taxon>
        <taxon>Candidatus Tayloriibacteriota</taxon>
    </lineage>
</organism>
<feature type="domain" description="Protein export membrane protein SecD/SecF C-terminal" evidence="10">
    <location>
        <begin position="250"/>
        <end position="421"/>
    </location>
</feature>
<comment type="subunit">
    <text evidence="9">Forms a complex with SecF. Part of the essential Sec protein translocation apparatus which comprises SecA, SecYEG and auxiliary proteins SecDF. Other proteins may also be involved.</text>
</comment>
<comment type="subcellular location">
    <subcellularLocation>
        <location evidence="1 9">Cell membrane</location>
        <topology evidence="1 9">Multi-pass membrane protein</topology>
    </subcellularLocation>
</comment>
<keyword evidence="5 9" id="KW-0653">Protein transport</keyword>
<dbReference type="InterPro" id="IPR005791">
    <property type="entry name" value="SecD"/>
</dbReference>
<dbReference type="InterPro" id="IPR022646">
    <property type="entry name" value="SecD/SecF_CS"/>
</dbReference>
<proteinExistence type="inferred from homology"/>
<dbReference type="Pfam" id="PF22599">
    <property type="entry name" value="SecDF_P1_head"/>
    <property type="match status" value="1"/>
</dbReference>
<evidence type="ECO:0000313" key="13">
    <source>
        <dbReference type="EMBL" id="PJE74627.1"/>
    </source>
</evidence>
<dbReference type="SUPFAM" id="SSF82866">
    <property type="entry name" value="Multidrug efflux transporter AcrB transmembrane domain"/>
    <property type="match status" value="1"/>
</dbReference>
<dbReference type="InterPro" id="IPR048631">
    <property type="entry name" value="SecD_1st"/>
</dbReference>
<keyword evidence="3 9" id="KW-1003">Cell membrane</keyword>
<dbReference type="NCBIfam" id="TIGR00916">
    <property type="entry name" value="2A0604s01"/>
    <property type="match status" value="1"/>
</dbReference>
<evidence type="ECO:0000256" key="5">
    <source>
        <dbReference type="ARBA" id="ARBA00022927"/>
    </source>
</evidence>
<evidence type="ECO:0000256" key="8">
    <source>
        <dbReference type="ARBA" id="ARBA00023136"/>
    </source>
</evidence>
<evidence type="ECO:0000259" key="12">
    <source>
        <dbReference type="Pfam" id="PF22599"/>
    </source>
</evidence>
<dbReference type="GO" id="GO:0043952">
    <property type="term" value="P:protein transport by the Sec complex"/>
    <property type="evidence" value="ECO:0007669"/>
    <property type="project" value="UniProtKB-UniRule"/>
</dbReference>
<dbReference type="PANTHER" id="PTHR30081:SF1">
    <property type="entry name" value="PROTEIN TRANSLOCASE SUBUNIT SECD"/>
    <property type="match status" value="1"/>
</dbReference>
<dbReference type="InterPro" id="IPR054384">
    <property type="entry name" value="SecDF_P1_head"/>
</dbReference>
<keyword evidence="4 9" id="KW-0812">Transmembrane</keyword>
<evidence type="ECO:0000313" key="14">
    <source>
        <dbReference type="Proteomes" id="UP000228700"/>
    </source>
</evidence>
<protein>
    <recommendedName>
        <fullName evidence="9">Protein translocase subunit SecD</fullName>
    </recommendedName>
</protein>
<dbReference type="Gene3D" id="3.30.70.3400">
    <property type="match status" value="1"/>
</dbReference>
<evidence type="ECO:0000259" key="11">
    <source>
        <dbReference type="Pfam" id="PF21760"/>
    </source>
</evidence>
<dbReference type="HAMAP" id="MF_01463_B">
    <property type="entry name" value="SecD_B"/>
    <property type="match status" value="1"/>
</dbReference>
<gene>
    <name evidence="9 13" type="primary">secD</name>
    <name evidence="13" type="ORF">COV01_01185</name>
</gene>
<dbReference type="GO" id="GO:0015450">
    <property type="term" value="F:protein-transporting ATPase activity"/>
    <property type="evidence" value="ECO:0007669"/>
    <property type="project" value="InterPro"/>
</dbReference>
<dbReference type="InterPro" id="IPR048634">
    <property type="entry name" value="SecD_SecF_C"/>
</dbReference>
<dbReference type="InterPro" id="IPR022813">
    <property type="entry name" value="SecD/SecF_arch_bac"/>
</dbReference>
<feature type="domain" description="Protein translocase subunit SecDF P1" evidence="11">
    <location>
        <begin position="66"/>
        <end position="129"/>
    </location>
</feature>
<keyword evidence="7 9" id="KW-0811">Translocation</keyword>
<dbReference type="PANTHER" id="PTHR30081">
    <property type="entry name" value="PROTEIN-EXPORT MEMBRANE PROTEIN SEC"/>
    <property type="match status" value="1"/>
</dbReference>
<comment type="function">
    <text evidence="9">Part of the Sec protein translocase complex. Interacts with the SecYEG preprotein conducting channel. SecDF uses the proton motive force (PMF) to complete protein translocation after the ATP-dependent function of SecA.</text>
</comment>
<feature type="domain" description="SecDF P1 head subdomain" evidence="12">
    <location>
        <begin position="152"/>
        <end position="246"/>
    </location>
</feature>
<dbReference type="Proteomes" id="UP000228700">
    <property type="component" value="Unassembled WGS sequence"/>
</dbReference>
<comment type="caution">
    <text evidence="9">Lacks conserved residue(s) required for the propagation of feature annotation.</text>
</comment>
<feature type="transmembrane region" description="Helical" evidence="9">
    <location>
        <begin position="319"/>
        <end position="340"/>
    </location>
</feature>
<feature type="transmembrane region" description="Helical" evidence="9">
    <location>
        <begin position="293"/>
        <end position="313"/>
    </location>
</feature>
<evidence type="ECO:0000256" key="7">
    <source>
        <dbReference type="ARBA" id="ARBA00023010"/>
    </source>
</evidence>
<keyword evidence="6 9" id="KW-1133">Transmembrane helix</keyword>
<dbReference type="Gene3D" id="1.20.1640.10">
    <property type="entry name" value="Multidrug efflux transporter AcrB transmembrane domain"/>
    <property type="match status" value="1"/>
</dbReference>
<dbReference type="Pfam" id="PF07549">
    <property type="entry name" value="Sec_GG"/>
    <property type="match status" value="1"/>
</dbReference>
<accession>A0A2M8LDC9</accession>
<reference evidence="14" key="1">
    <citation type="submission" date="2017-09" db="EMBL/GenBank/DDBJ databases">
        <title>Depth-based differentiation of microbial function through sediment-hosted aquifers and enrichment of novel symbionts in the deep terrestrial subsurface.</title>
        <authorList>
            <person name="Probst A.J."/>
            <person name="Ladd B."/>
            <person name="Jarett J.K."/>
            <person name="Geller-Mcgrath D.E."/>
            <person name="Sieber C.M.K."/>
            <person name="Emerson J.B."/>
            <person name="Anantharaman K."/>
            <person name="Thomas B.C."/>
            <person name="Malmstrom R."/>
            <person name="Stieglmeier M."/>
            <person name="Klingl A."/>
            <person name="Woyke T."/>
            <person name="Ryan C.M."/>
            <person name="Banfield J.F."/>
        </authorList>
    </citation>
    <scope>NUCLEOTIDE SEQUENCE [LARGE SCALE GENOMIC DNA]</scope>
</reference>
<evidence type="ECO:0000256" key="1">
    <source>
        <dbReference type="ARBA" id="ARBA00004651"/>
    </source>
</evidence>
<evidence type="ECO:0000256" key="3">
    <source>
        <dbReference type="ARBA" id="ARBA00022475"/>
    </source>
</evidence>
<dbReference type="Pfam" id="PF02355">
    <property type="entry name" value="SecD_SecF_C"/>
    <property type="match status" value="1"/>
</dbReference>
<dbReference type="Gene3D" id="3.30.1360.200">
    <property type="match status" value="1"/>
</dbReference>
<name>A0A2M8LDC9_9BACT</name>
<feature type="transmembrane region" description="Helical" evidence="9">
    <location>
        <begin position="270"/>
        <end position="288"/>
    </location>
</feature>
<comment type="similarity">
    <text evidence="9">Belongs to the SecD/SecF family. SecD subfamily.</text>
</comment>
<evidence type="ECO:0000256" key="4">
    <source>
        <dbReference type="ARBA" id="ARBA00022692"/>
    </source>
</evidence>
<dbReference type="InterPro" id="IPR055344">
    <property type="entry name" value="SecD_SecF_C_bact"/>
</dbReference>
<dbReference type="GO" id="GO:0006605">
    <property type="term" value="P:protein targeting"/>
    <property type="evidence" value="ECO:0007669"/>
    <property type="project" value="UniProtKB-UniRule"/>
</dbReference>
<dbReference type="NCBIfam" id="TIGR01129">
    <property type="entry name" value="secD"/>
    <property type="match status" value="1"/>
</dbReference>